<dbReference type="EMBL" id="CP034546">
    <property type="protein sequence ID" value="AZQ53312.1"/>
    <property type="molecule type" value="Genomic_DNA"/>
</dbReference>
<proteinExistence type="predicted"/>
<gene>
    <name evidence="1" type="ORF">D5R55_20320</name>
</gene>
<name>A0A3Q9FBA4_9BURK</name>
<dbReference type="RefSeq" id="WP_126365180.1">
    <property type="nucleotide sequence ID" value="NZ_CP034546.1"/>
</dbReference>
<evidence type="ECO:0000313" key="1">
    <source>
        <dbReference type="EMBL" id="AZQ53312.1"/>
    </source>
</evidence>
<dbReference type="AlphaFoldDB" id="A0A3Q9FBA4"/>
<dbReference type="Proteomes" id="UP000277191">
    <property type="component" value="Chromosome 2"/>
</dbReference>
<sequence length="260" mass="28197">MSEQDLAAPRLVAPDAVRVWRGFRLPSLALDQFMNKLGTVFVPATVKMQIDAGLCSYTPTVPAGLPGKPDSVPDETAILFWESQATYWNGFTRLAVRTYTLTHGGVYLTQDNQSRADFPVRFAGVLNVDQPVYLFDQPADWMHGAVRHVVAARPAAVDPASFRASVAQVLAEIGKHVPLEGAIACVGTDYLVYWELGPVAVGAAQGATGIPLLQPLLTGWNQTFAPAPTFLPIGLWDEWAGMDVRAGSSFNLQFEREARG</sequence>
<organism evidence="1 2">
    <name type="scientific">Burkholderia cenocepacia</name>
    <dbReference type="NCBI Taxonomy" id="95486"/>
    <lineage>
        <taxon>Bacteria</taxon>
        <taxon>Pseudomonadati</taxon>
        <taxon>Pseudomonadota</taxon>
        <taxon>Betaproteobacteria</taxon>
        <taxon>Burkholderiales</taxon>
        <taxon>Burkholderiaceae</taxon>
        <taxon>Burkholderia</taxon>
        <taxon>Burkholderia cepacia complex</taxon>
    </lineage>
</organism>
<reference evidence="1 2" key="1">
    <citation type="submission" date="2018-12" db="EMBL/GenBank/DDBJ databases">
        <title>Cadmium resistance mechanism in endophytic bacteria Burkholderia cenocepacia YG-3.</title>
        <authorList>
            <person name="Zhang X."/>
            <person name="Wang X."/>
            <person name="Zhu Y."/>
        </authorList>
    </citation>
    <scope>NUCLEOTIDE SEQUENCE [LARGE SCALE GENOMIC DNA]</scope>
    <source>
        <strain evidence="1 2">YG-3</strain>
    </source>
</reference>
<evidence type="ECO:0000313" key="2">
    <source>
        <dbReference type="Proteomes" id="UP000277191"/>
    </source>
</evidence>
<protein>
    <submittedName>
        <fullName evidence="1">Uncharacterized protein</fullName>
    </submittedName>
</protein>
<accession>A0A3Q9FBA4</accession>